<organism evidence="3 4">
    <name type="scientific">Roseobacter ponti</name>
    <dbReference type="NCBI Taxonomy" id="1891787"/>
    <lineage>
        <taxon>Bacteria</taxon>
        <taxon>Pseudomonadati</taxon>
        <taxon>Pseudomonadota</taxon>
        <taxon>Alphaproteobacteria</taxon>
        <taxon>Rhodobacterales</taxon>
        <taxon>Roseobacteraceae</taxon>
        <taxon>Roseobacter</taxon>
    </lineage>
</organism>
<reference evidence="3 4" key="1">
    <citation type="submission" date="2020-02" db="EMBL/GenBank/DDBJ databases">
        <title>Genome sequence of Roseobacter ponti.</title>
        <authorList>
            <person name="Hollensteiner J."/>
            <person name="Schneider D."/>
            <person name="Poehlein A."/>
            <person name="Daniel R."/>
        </authorList>
    </citation>
    <scope>NUCLEOTIDE SEQUENCE [LARGE SCALE GENOMIC DNA]</scope>
    <source>
        <strain evidence="3 4">DSM 106830</strain>
    </source>
</reference>
<dbReference type="InterPro" id="IPR006076">
    <property type="entry name" value="FAD-dep_OxRdtase"/>
</dbReference>
<keyword evidence="4" id="KW-1185">Reference proteome</keyword>
<dbReference type="EMBL" id="CP048788">
    <property type="protein sequence ID" value="QJF52995.1"/>
    <property type="molecule type" value="Genomic_DNA"/>
</dbReference>
<dbReference type="KEGG" id="rpon:G3256_18335"/>
<dbReference type="Gene3D" id="3.30.9.10">
    <property type="entry name" value="D-Amino Acid Oxidase, subunit A, domain 2"/>
    <property type="match status" value="1"/>
</dbReference>
<dbReference type="RefSeq" id="WP_169642212.1">
    <property type="nucleotide sequence ID" value="NZ_CP048788.1"/>
</dbReference>
<evidence type="ECO:0000313" key="3">
    <source>
        <dbReference type="EMBL" id="QJF52995.1"/>
    </source>
</evidence>
<dbReference type="Pfam" id="PF01266">
    <property type="entry name" value="DAO"/>
    <property type="match status" value="1"/>
</dbReference>
<sequence>MRRIFPDYTYGPGPRDGCWWDQTCDIADRPAVRGEITTDVVIIGAGFTGLSAALRLAEHGVRVCVLEAGHVGWGASGRNGGFCCLGGAKIGNAQLEQRFGVEGRKEWRQTEKAAVSFVSDLTRRLAVDVDRHSAGETQLAVRARDLDGLRKEALHIENDYGVTPEFHDKQDLMRLGMGGAFAGGLTNPLGFGLNPRKYVSALATAAEAAGAKIYHNSRAQSISGAGGQYRVSTGEAEVRTEQVVIATNGYTSEDLPGWIAGRYMPTQSTVMVTRPLTDQELDAQGWTSDQMSYDTRNLLHYFRLMPDRRFLFGTRGGLLAGPGTEARARRRVRRHFEEMFPAWSHVENAGSWSGMVCIARDRLPYVGQVPDQPGMWAGMCYHGNGVAMGSLSGAILGDLIRGVTPPDYPVALRTPLRKFPLGSKRRLLMPAVYAGFALADL</sequence>
<dbReference type="GO" id="GO:0016491">
    <property type="term" value="F:oxidoreductase activity"/>
    <property type="evidence" value="ECO:0007669"/>
    <property type="project" value="UniProtKB-KW"/>
</dbReference>
<evidence type="ECO:0000313" key="4">
    <source>
        <dbReference type="Proteomes" id="UP000503308"/>
    </source>
</evidence>
<dbReference type="GO" id="GO:0005737">
    <property type="term" value="C:cytoplasm"/>
    <property type="evidence" value="ECO:0007669"/>
    <property type="project" value="TreeGrafter"/>
</dbReference>
<dbReference type="Proteomes" id="UP000503308">
    <property type="component" value="Chromosome"/>
</dbReference>
<evidence type="ECO:0000259" key="2">
    <source>
        <dbReference type="Pfam" id="PF01266"/>
    </source>
</evidence>
<proteinExistence type="predicted"/>
<accession>A0A858SWC0</accession>
<evidence type="ECO:0000256" key="1">
    <source>
        <dbReference type="ARBA" id="ARBA00023002"/>
    </source>
</evidence>
<keyword evidence="1" id="KW-0560">Oxidoreductase</keyword>
<protein>
    <submittedName>
        <fullName evidence="3">FAD-binding oxidoreductase</fullName>
    </submittedName>
</protein>
<dbReference type="SUPFAM" id="SSF51905">
    <property type="entry name" value="FAD/NAD(P)-binding domain"/>
    <property type="match status" value="1"/>
</dbReference>
<dbReference type="InterPro" id="IPR036188">
    <property type="entry name" value="FAD/NAD-bd_sf"/>
</dbReference>
<feature type="domain" description="FAD dependent oxidoreductase" evidence="2">
    <location>
        <begin position="39"/>
        <end position="399"/>
    </location>
</feature>
<dbReference type="Gene3D" id="3.50.50.60">
    <property type="entry name" value="FAD/NAD(P)-binding domain"/>
    <property type="match status" value="1"/>
</dbReference>
<gene>
    <name evidence="3" type="ORF">G3256_18335</name>
</gene>
<dbReference type="PANTHER" id="PTHR13847:SF281">
    <property type="entry name" value="FAD DEPENDENT OXIDOREDUCTASE DOMAIN-CONTAINING PROTEIN"/>
    <property type="match status" value="1"/>
</dbReference>
<dbReference type="AlphaFoldDB" id="A0A858SWC0"/>
<name>A0A858SWC0_9RHOB</name>
<dbReference type="PANTHER" id="PTHR13847">
    <property type="entry name" value="SARCOSINE DEHYDROGENASE-RELATED"/>
    <property type="match status" value="1"/>
</dbReference>